<dbReference type="Proteomes" id="UP000597507">
    <property type="component" value="Unassembled WGS sequence"/>
</dbReference>
<accession>A0A8J2ZB09</accession>
<dbReference type="InterPro" id="IPR036754">
    <property type="entry name" value="YbaK/aa-tRNA-synt-asso_dom_sf"/>
</dbReference>
<gene>
    <name evidence="3" type="ORF">GCM10010964_21410</name>
</gene>
<dbReference type="PANTHER" id="PTHR31423">
    <property type="entry name" value="YBAK DOMAIN-CONTAINING PROTEIN"/>
    <property type="match status" value="1"/>
</dbReference>
<dbReference type="EMBL" id="BMKS01000005">
    <property type="protein sequence ID" value="GGG33253.1"/>
    <property type="molecule type" value="Genomic_DNA"/>
</dbReference>
<sequence>MPDQAAPPAPETPEGLLARLAALGIEARTVRHAPVFTVAESRALRGELPGAHTKNLFLAPAKGEGPFLLATLEESRKVSVNALARAVGAPRLSMASPGQLMAALGVPPGAVTPFGLVNARPGTVRFVIERALVEGPERIWVHPLTNAASTGLRPADLLRFLRHLGHAPEVFDPPPAAGGP</sequence>
<evidence type="ECO:0000313" key="3">
    <source>
        <dbReference type="EMBL" id="GGG33253.1"/>
    </source>
</evidence>
<reference evidence="3 4" key="1">
    <citation type="journal article" date="2014" name="Int. J. Syst. Evol. Microbiol.">
        <title>Complete genome sequence of Corynebacterium casei LMG S-19264T (=DSM 44701T), isolated from a smear-ripened cheese.</title>
        <authorList>
            <consortium name="US DOE Joint Genome Institute (JGI-PGF)"/>
            <person name="Walter F."/>
            <person name="Albersmeier A."/>
            <person name="Kalinowski J."/>
            <person name="Ruckert C."/>
        </authorList>
    </citation>
    <scope>NUCLEOTIDE SEQUENCE [LARGE SCALE GENOMIC DNA]</scope>
    <source>
        <strain evidence="3 4">CGMCC 1.16330</strain>
    </source>
</reference>
<proteinExistence type="inferred from homology"/>
<comment type="caution">
    <text evidence="3">The sequence shown here is derived from an EMBL/GenBank/DDBJ whole genome shotgun (WGS) entry which is preliminary data.</text>
</comment>
<dbReference type="Gene3D" id="3.90.960.10">
    <property type="entry name" value="YbaK/aminoacyl-tRNA synthetase-associated domain"/>
    <property type="match status" value="1"/>
</dbReference>
<dbReference type="CDD" id="cd04335">
    <property type="entry name" value="PrdX_deacylase"/>
    <property type="match status" value="1"/>
</dbReference>
<comment type="similarity">
    <text evidence="1">Belongs to the PRORSD1 family.</text>
</comment>
<keyword evidence="4" id="KW-1185">Reference proteome</keyword>
<dbReference type="GO" id="GO:0002161">
    <property type="term" value="F:aminoacyl-tRNA deacylase activity"/>
    <property type="evidence" value="ECO:0007669"/>
    <property type="project" value="InterPro"/>
</dbReference>
<evidence type="ECO:0000259" key="2">
    <source>
        <dbReference type="Pfam" id="PF04073"/>
    </source>
</evidence>
<dbReference type="InterPro" id="IPR040285">
    <property type="entry name" value="ProX/PRXD1"/>
</dbReference>
<organism evidence="3 4">
    <name type="scientific">Caldovatus sediminis</name>
    <dbReference type="NCBI Taxonomy" id="2041189"/>
    <lineage>
        <taxon>Bacteria</taxon>
        <taxon>Pseudomonadati</taxon>
        <taxon>Pseudomonadota</taxon>
        <taxon>Alphaproteobacteria</taxon>
        <taxon>Acetobacterales</taxon>
        <taxon>Roseomonadaceae</taxon>
        <taxon>Caldovatus</taxon>
    </lineage>
</organism>
<dbReference type="InterPro" id="IPR007214">
    <property type="entry name" value="YbaK/aa-tRNA-synth-assoc-dom"/>
</dbReference>
<dbReference type="AlphaFoldDB" id="A0A8J2ZB09"/>
<dbReference type="SUPFAM" id="SSF55826">
    <property type="entry name" value="YbaK/ProRS associated domain"/>
    <property type="match status" value="1"/>
</dbReference>
<evidence type="ECO:0000313" key="4">
    <source>
        <dbReference type="Proteomes" id="UP000597507"/>
    </source>
</evidence>
<evidence type="ECO:0000256" key="1">
    <source>
        <dbReference type="ARBA" id="ARBA00010201"/>
    </source>
</evidence>
<name>A0A8J2ZB09_9PROT</name>
<dbReference type="PANTHER" id="PTHR31423:SF3">
    <property type="entry name" value="PROLYL-TRNA SYNTHETASE ASSOCIATED DOMAIN-CONTAINING PROTEIN 1-RELATED"/>
    <property type="match status" value="1"/>
</dbReference>
<protein>
    <submittedName>
        <fullName evidence="3">Prolyl-tRNA editing protein</fullName>
    </submittedName>
</protein>
<dbReference type="Pfam" id="PF04073">
    <property type="entry name" value="tRNA_edit"/>
    <property type="match status" value="1"/>
</dbReference>
<dbReference type="RefSeq" id="WP_188900008.1">
    <property type="nucleotide sequence ID" value="NZ_BMKS01000005.1"/>
</dbReference>
<feature type="domain" description="YbaK/aminoacyl-tRNA synthetase-associated" evidence="2">
    <location>
        <begin position="32"/>
        <end position="160"/>
    </location>
</feature>